<dbReference type="PANTHER" id="PTHR43400">
    <property type="entry name" value="FUMARATE REDUCTASE"/>
    <property type="match status" value="1"/>
</dbReference>
<proteinExistence type="predicted"/>
<keyword evidence="7" id="KW-1185">Reference proteome</keyword>
<reference evidence="6 7" key="1">
    <citation type="submission" date="2014-10" db="EMBL/GenBank/DDBJ databases">
        <title>Genome sequence of Novosphingobium malaysiense MUSC 273(T).</title>
        <authorList>
            <person name="Lee L.-H."/>
        </authorList>
    </citation>
    <scope>NUCLEOTIDE SEQUENCE [LARGE SCALE GENOMIC DNA]</scope>
    <source>
        <strain evidence="6 7">MUSC 273</strain>
    </source>
</reference>
<dbReference type="InterPro" id="IPR027477">
    <property type="entry name" value="Succ_DH/fumarate_Rdtase_cat_sf"/>
</dbReference>
<evidence type="ECO:0000313" key="7">
    <source>
        <dbReference type="Proteomes" id="UP000031057"/>
    </source>
</evidence>
<evidence type="ECO:0000256" key="2">
    <source>
        <dbReference type="ARBA" id="ARBA00022630"/>
    </source>
</evidence>
<dbReference type="STRING" id="1348853.LK12_17340"/>
<gene>
    <name evidence="6" type="ORF">LK12_17340</name>
</gene>
<dbReference type="PANTHER" id="PTHR43400:SF10">
    <property type="entry name" value="3-OXOSTEROID 1-DEHYDROGENASE"/>
    <property type="match status" value="1"/>
</dbReference>
<dbReference type="Gene3D" id="3.50.50.60">
    <property type="entry name" value="FAD/NAD(P)-binding domain"/>
    <property type="match status" value="2"/>
</dbReference>
<dbReference type="EMBL" id="JTDI01000005">
    <property type="protein sequence ID" value="KHK90360.1"/>
    <property type="molecule type" value="Genomic_DNA"/>
</dbReference>
<dbReference type="PRINTS" id="PR00411">
    <property type="entry name" value="PNDRDTASEI"/>
</dbReference>
<dbReference type="InterPro" id="IPR036188">
    <property type="entry name" value="FAD/NAD-bd_sf"/>
</dbReference>
<accession>A0A0B1ZM49</accession>
<evidence type="ECO:0000256" key="3">
    <source>
        <dbReference type="ARBA" id="ARBA00022827"/>
    </source>
</evidence>
<keyword evidence="2" id="KW-0285">Flavoprotein</keyword>
<dbReference type="SUPFAM" id="SSF56425">
    <property type="entry name" value="Succinate dehydrogenase/fumarate reductase flavoprotein, catalytic domain"/>
    <property type="match status" value="1"/>
</dbReference>
<dbReference type="GO" id="GO:0016491">
    <property type="term" value="F:oxidoreductase activity"/>
    <property type="evidence" value="ECO:0007669"/>
    <property type="project" value="UniProtKB-KW"/>
</dbReference>
<dbReference type="InterPro" id="IPR003953">
    <property type="entry name" value="FAD-dep_OxRdtase_2_FAD-bd"/>
</dbReference>
<keyword evidence="3" id="KW-0274">FAD</keyword>
<dbReference type="AlphaFoldDB" id="A0A0B1ZM49"/>
<evidence type="ECO:0000259" key="5">
    <source>
        <dbReference type="Pfam" id="PF00890"/>
    </source>
</evidence>
<comment type="caution">
    <text evidence="6">The sequence shown here is derived from an EMBL/GenBank/DDBJ whole genome shotgun (WGS) entry which is preliminary data.</text>
</comment>
<feature type="domain" description="FAD-dependent oxidoreductase 2 FAD-binding" evidence="5">
    <location>
        <begin position="11"/>
        <end position="553"/>
    </location>
</feature>
<evidence type="ECO:0000256" key="4">
    <source>
        <dbReference type="ARBA" id="ARBA00023002"/>
    </source>
</evidence>
<dbReference type="Pfam" id="PF00890">
    <property type="entry name" value="FAD_binding_2"/>
    <property type="match status" value="1"/>
</dbReference>
<evidence type="ECO:0000313" key="6">
    <source>
        <dbReference type="EMBL" id="KHK90360.1"/>
    </source>
</evidence>
<dbReference type="InterPro" id="IPR050315">
    <property type="entry name" value="FAD-oxidoreductase_2"/>
</dbReference>
<dbReference type="RefSeq" id="WP_039286606.1">
    <property type="nucleotide sequence ID" value="NZ_JTDI01000005.1"/>
</dbReference>
<keyword evidence="4" id="KW-0560">Oxidoreductase</keyword>
<organism evidence="6 7">
    <name type="scientific">Novosphingobium malaysiense</name>
    <dbReference type="NCBI Taxonomy" id="1348853"/>
    <lineage>
        <taxon>Bacteria</taxon>
        <taxon>Pseudomonadati</taxon>
        <taxon>Pseudomonadota</taxon>
        <taxon>Alphaproteobacteria</taxon>
        <taxon>Sphingomonadales</taxon>
        <taxon>Sphingomonadaceae</taxon>
        <taxon>Novosphingobium</taxon>
    </lineage>
</organism>
<protein>
    <submittedName>
        <fullName evidence="6">3-ketosteroid-delta-1-dehydrogenase</fullName>
    </submittedName>
</protein>
<dbReference type="GO" id="GO:0008202">
    <property type="term" value="P:steroid metabolic process"/>
    <property type="evidence" value="ECO:0007669"/>
    <property type="project" value="UniProtKB-ARBA"/>
</dbReference>
<evidence type="ECO:0000256" key="1">
    <source>
        <dbReference type="ARBA" id="ARBA00001974"/>
    </source>
</evidence>
<dbReference type="OrthoDB" id="3178130at2"/>
<dbReference type="Proteomes" id="UP000031057">
    <property type="component" value="Unassembled WGS sequence"/>
</dbReference>
<sequence>MAPGDAANTVDVLVVGTGAGGMTAALVAKARGLDVMVVEKASTFGGTTSTSGGGIWAPNAPVIVRDRGTSEDPQAPLTYLQHITGGEVPQARLETLVREVPQMLAYLESLSPDIRFERKIAYPDYYPEAPGGSAESRSIHAVPLDLRKLGEEEKDLHGAGRFMGAPKGAWVTSNDLEDLISMGYGLRGKLGLLKVIGRMVRTRITGERIAGPGQSLIARLRLAQKALGGIPIWLDTPMRSLMTGADGAVTGAIVEHQGQTVEVKARAVILASGGFDHNLEMRKKYQPAVQQDWSAGIPELTGDGILAGQQVGAAIDLMDDAWWVPVYDKPGGTIGLCGPADRSIPGLFVVNGAGERYVNEAAAYHEFGQAMIRQHRESGIPHIPSWVIIDDKSWRTYMFSGHFPLPKIPFSPVPTGQEIPPALIKEGLVQIASSWEELAGKIGVPADALRKTAERFNALARKGRDEDFGKGDSVHDHYYGDPRLPNPNLAEVIHPPFYAFKIHPGDLGTKGGIVTDEHARALTADGSVIAGLYAVGNTSAAVMGRSYAGPGATISSAMTFAYVAANHIAGKN</sequence>
<dbReference type="SUPFAM" id="SSF51905">
    <property type="entry name" value="FAD/NAD(P)-binding domain"/>
    <property type="match status" value="1"/>
</dbReference>
<name>A0A0B1ZM49_9SPHN</name>
<comment type="cofactor">
    <cofactor evidence="1">
        <name>FAD</name>
        <dbReference type="ChEBI" id="CHEBI:57692"/>
    </cofactor>
</comment>